<dbReference type="Proteomes" id="UP000521943">
    <property type="component" value="Unassembled WGS sequence"/>
</dbReference>
<comment type="caution">
    <text evidence="2">The sequence shown here is derived from an EMBL/GenBank/DDBJ whole genome shotgun (WGS) entry which is preliminary data.</text>
</comment>
<dbReference type="AlphaFoldDB" id="A0A8H6M7S3"/>
<dbReference type="InterPro" id="IPR040976">
    <property type="entry name" value="Pkinase_fungal"/>
</dbReference>
<evidence type="ECO:0000259" key="1">
    <source>
        <dbReference type="PROSITE" id="PS50011"/>
    </source>
</evidence>
<dbReference type="InterPro" id="IPR011009">
    <property type="entry name" value="Kinase-like_dom_sf"/>
</dbReference>
<name>A0A8H6M7S3_9AGAR</name>
<dbReference type="GO" id="GO:0004672">
    <property type="term" value="F:protein kinase activity"/>
    <property type="evidence" value="ECO:0007669"/>
    <property type="project" value="InterPro"/>
</dbReference>
<protein>
    <recommendedName>
        <fullName evidence="1">Protein kinase domain-containing protein</fullName>
    </recommendedName>
</protein>
<organism evidence="2 3">
    <name type="scientific">Ephemerocybe angulata</name>
    <dbReference type="NCBI Taxonomy" id="980116"/>
    <lineage>
        <taxon>Eukaryota</taxon>
        <taxon>Fungi</taxon>
        <taxon>Dikarya</taxon>
        <taxon>Basidiomycota</taxon>
        <taxon>Agaricomycotina</taxon>
        <taxon>Agaricomycetes</taxon>
        <taxon>Agaricomycetidae</taxon>
        <taxon>Agaricales</taxon>
        <taxon>Agaricineae</taxon>
        <taxon>Psathyrellaceae</taxon>
        <taxon>Ephemerocybe</taxon>
    </lineage>
</organism>
<dbReference type="InterPro" id="IPR000719">
    <property type="entry name" value="Prot_kinase_dom"/>
</dbReference>
<reference evidence="2 3" key="1">
    <citation type="submission" date="2020-07" db="EMBL/GenBank/DDBJ databases">
        <title>Comparative genomics of pyrophilous fungi reveals a link between fire events and developmental genes.</title>
        <authorList>
            <consortium name="DOE Joint Genome Institute"/>
            <person name="Steindorff A.S."/>
            <person name="Carver A."/>
            <person name="Calhoun S."/>
            <person name="Stillman K."/>
            <person name="Liu H."/>
            <person name="Lipzen A."/>
            <person name="Pangilinan J."/>
            <person name="Labutti K."/>
            <person name="Bruns T.D."/>
            <person name="Grigoriev I.V."/>
        </authorList>
    </citation>
    <scope>NUCLEOTIDE SEQUENCE [LARGE SCALE GENOMIC DNA]</scope>
    <source>
        <strain evidence="2 3">CBS 144469</strain>
    </source>
</reference>
<feature type="domain" description="Protein kinase" evidence="1">
    <location>
        <begin position="241"/>
        <end position="549"/>
    </location>
</feature>
<dbReference type="OrthoDB" id="2747778at2759"/>
<gene>
    <name evidence="2" type="ORF">DFP72DRAFT_1167847</name>
</gene>
<dbReference type="SUPFAM" id="SSF56112">
    <property type="entry name" value="Protein kinase-like (PK-like)"/>
    <property type="match status" value="1"/>
</dbReference>
<dbReference type="GO" id="GO:0005524">
    <property type="term" value="F:ATP binding"/>
    <property type="evidence" value="ECO:0007669"/>
    <property type="project" value="InterPro"/>
</dbReference>
<dbReference type="Pfam" id="PF17667">
    <property type="entry name" value="Pkinase_fungal"/>
    <property type="match status" value="2"/>
</dbReference>
<dbReference type="EMBL" id="JACGCI010000020">
    <property type="protein sequence ID" value="KAF6758000.1"/>
    <property type="molecule type" value="Genomic_DNA"/>
</dbReference>
<dbReference type="InterPro" id="IPR008266">
    <property type="entry name" value="Tyr_kinase_AS"/>
</dbReference>
<dbReference type="PANTHER" id="PTHR38248:SF2">
    <property type="entry name" value="FUNK1 11"/>
    <property type="match status" value="1"/>
</dbReference>
<dbReference type="PROSITE" id="PS00109">
    <property type="entry name" value="PROTEIN_KINASE_TYR"/>
    <property type="match status" value="1"/>
</dbReference>
<dbReference type="PROSITE" id="PS50011">
    <property type="entry name" value="PROTEIN_KINASE_DOM"/>
    <property type="match status" value="1"/>
</dbReference>
<keyword evidence="3" id="KW-1185">Reference proteome</keyword>
<sequence length="664" mass="75639">MPAHEKIAELREQLKLELCTEDIYETEETWASTLYHNLADEAEVTNWLKTTKSGYRNGRWSVIPRNPTKKSTLYKPFVTLVNRIIAKFGMTKIGVTRQARDTHLTKLTHDDHHKTKPDISILATGPSFERAETSGKESMGYQNITSVFDVELDQTKTQPFEQVVQLGTYCRQIFMQQPNRSFVRSLIVTERNVRLVHYDRSGTYITPLHDIHDDPLTFIRLVLGLSSTDESVLGLDTSVQWTIDPVTGKKASGAIKSVDREGNPVEYGLNMDVKPFIRASISGRGTTCWSALHPVTKERVLIKDAWRTWSKRSEIDHLRPARGVNGVVQMLAFEDHCAESKDYRPDSCTHQRFHNRIKSRVVMEQYGLPIWHFQTRAQLVGALKDVIQAHKSLFDKLVLHRDISIQNILLGPSSEPGLRGFIIDLDMAVSIDDPASRISADPRTGTRQYQSISVLLSSKARIQPSPPHDHLDDIESFYYVLCHLVFWFKRPGLPVDHVPDFLKKWESAKEDDACSWKRAFICDVFPKSLVGDYWGKPVVQLMRDFHDFIQKVHRTKSSILEDARDSAEQLAVIKETLWAHAAEHYAEVDGILQVALDALELEEYANSTLKIPEDTASLASPSIGVKRDLEEGLIEEFPKKWRRNRLTRQFEAEKATLAGSGSEE</sequence>
<dbReference type="PANTHER" id="PTHR38248">
    <property type="entry name" value="FUNK1 6"/>
    <property type="match status" value="1"/>
</dbReference>
<dbReference type="Gene3D" id="1.10.510.10">
    <property type="entry name" value="Transferase(Phosphotransferase) domain 1"/>
    <property type="match status" value="1"/>
</dbReference>
<evidence type="ECO:0000313" key="2">
    <source>
        <dbReference type="EMBL" id="KAF6758000.1"/>
    </source>
</evidence>
<evidence type="ECO:0000313" key="3">
    <source>
        <dbReference type="Proteomes" id="UP000521943"/>
    </source>
</evidence>
<proteinExistence type="predicted"/>
<accession>A0A8H6M7S3</accession>